<reference evidence="1" key="1">
    <citation type="submission" date="2025-08" db="UniProtKB">
        <authorList>
            <consortium name="Ensembl"/>
        </authorList>
    </citation>
    <scope>IDENTIFICATION</scope>
</reference>
<protein>
    <submittedName>
        <fullName evidence="1">Uncharacterized protein</fullName>
    </submittedName>
</protein>
<dbReference type="Proteomes" id="UP000472277">
    <property type="component" value="Chromosome 21"/>
</dbReference>
<keyword evidence="2" id="KW-1185">Reference proteome</keyword>
<proteinExistence type="predicted"/>
<dbReference type="AlphaFoldDB" id="A0A674BKR6"/>
<accession>A0A674BKR6</accession>
<name>A0A674BKR6_SALTR</name>
<dbReference type="InParanoid" id="A0A674BKR6"/>
<evidence type="ECO:0000313" key="1">
    <source>
        <dbReference type="Ensembl" id="ENSSTUP00000071863.1"/>
    </source>
</evidence>
<evidence type="ECO:0000313" key="2">
    <source>
        <dbReference type="Proteomes" id="UP000472277"/>
    </source>
</evidence>
<organism evidence="1 2">
    <name type="scientific">Salmo trutta</name>
    <name type="common">Brown trout</name>
    <dbReference type="NCBI Taxonomy" id="8032"/>
    <lineage>
        <taxon>Eukaryota</taxon>
        <taxon>Metazoa</taxon>
        <taxon>Chordata</taxon>
        <taxon>Craniata</taxon>
        <taxon>Vertebrata</taxon>
        <taxon>Euteleostomi</taxon>
        <taxon>Actinopterygii</taxon>
        <taxon>Neopterygii</taxon>
        <taxon>Teleostei</taxon>
        <taxon>Protacanthopterygii</taxon>
        <taxon>Salmoniformes</taxon>
        <taxon>Salmonidae</taxon>
        <taxon>Salmoninae</taxon>
        <taxon>Salmo</taxon>
    </lineage>
</organism>
<dbReference type="Ensembl" id="ENSSTUT00000076267.1">
    <property type="protein sequence ID" value="ENSSTUP00000071863.1"/>
    <property type="gene ID" value="ENSSTUG00000031395.1"/>
</dbReference>
<reference evidence="1" key="2">
    <citation type="submission" date="2025-09" db="UniProtKB">
        <authorList>
            <consortium name="Ensembl"/>
        </authorList>
    </citation>
    <scope>IDENTIFICATION</scope>
</reference>
<sequence>MALDLLLSTKRRALTELQENKDIVLKPAEKGGGNSCNGCDGPIASIKSEIDSLLQHASDQNWIIKCEHEFLKVTYSVTPVIYYLTKVHKNPTQPPSVLIMIS</sequence>